<organism evidence="8 9">
    <name type="scientific">Segatella copri</name>
    <dbReference type="NCBI Taxonomy" id="165179"/>
    <lineage>
        <taxon>Bacteria</taxon>
        <taxon>Pseudomonadati</taxon>
        <taxon>Bacteroidota</taxon>
        <taxon>Bacteroidia</taxon>
        <taxon>Bacteroidales</taxon>
        <taxon>Prevotellaceae</taxon>
        <taxon>Segatella</taxon>
    </lineage>
</organism>
<keyword evidence="2" id="KW-1003">Cell membrane</keyword>
<dbReference type="Gene3D" id="3.40.1710.10">
    <property type="entry name" value="abc type-2 transporter like domain"/>
    <property type="match status" value="1"/>
</dbReference>
<keyword evidence="3 6" id="KW-0812">Transmembrane</keyword>
<keyword evidence="4 6" id="KW-1133">Transmembrane helix</keyword>
<feature type="transmembrane region" description="Helical" evidence="6">
    <location>
        <begin position="357"/>
        <end position="377"/>
    </location>
</feature>
<evidence type="ECO:0000256" key="5">
    <source>
        <dbReference type="ARBA" id="ARBA00023136"/>
    </source>
</evidence>
<keyword evidence="9" id="KW-1185">Reference proteome</keyword>
<dbReference type="RefSeq" id="WP_367383924.1">
    <property type="nucleotide sequence ID" value="NZ_VZAD01000063.1"/>
</dbReference>
<comment type="caution">
    <text evidence="8">The sequence shown here is derived from an EMBL/GenBank/DDBJ whole genome shotgun (WGS) entry which is preliminary data.</text>
</comment>
<feature type="transmembrane region" description="Helical" evidence="6">
    <location>
        <begin position="187"/>
        <end position="212"/>
    </location>
</feature>
<evidence type="ECO:0000256" key="3">
    <source>
        <dbReference type="ARBA" id="ARBA00022692"/>
    </source>
</evidence>
<accession>A0A6A7WBY9</accession>
<evidence type="ECO:0000313" key="9">
    <source>
        <dbReference type="Proteomes" id="UP000384372"/>
    </source>
</evidence>
<evidence type="ECO:0000256" key="6">
    <source>
        <dbReference type="SAM" id="Phobius"/>
    </source>
</evidence>
<feature type="transmembrane region" description="Helical" evidence="6">
    <location>
        <begin position="24"/>
        <end position="48"/>
    </location>
</feature>
<feature type="transmembrane region" description="Helical" evidence="6">
    <location>
        <begin position="300"/>
        <end position="320"/>
    </location>
</feature>
<evidence type="ECO:0000259" key="7">
    <source>
        <dbReference type="Pfam" id="PF12698"/>
    </source>
</evidence>
<dbReference type="EMBL" id="VZAD01000063">
    <property type="protein sequence ID" value="MQP11942.1"/>
    <property type="molecule type" value="Genomic_DNA"/>
</dbReference>
<dbReference type="PANTHER" id="PTHR30294:SF47">
    <property type="entry name" value="INNER MEMBRANE TRANSPORT PERMEASE YHHJ"/>
    <property type="match status" value="1"/>
</dbReference>
<reference evidence="8 9" key="1">
    <citation type="submission" date="2019-09" db="EMBL/GenBank/DDBJ databases">
        <title>Distinct polysaccharide growth profiles of human intestinal Prevotella copri isolates.</title>
        <authorList>
            <person name="Fehlner-Peach H."/>
            <person name="Magnabosco C."/>
            <person name="Raghavan V."/>
            <person name="Scher J.U."/>
            <person name="Tett A."/>
            <person name="Cox L.M."/>
            <person name="Gottsegen C."/>
            <person name="Watters A."/>
            <person name="Wiltshire- Gordon J.D."/>
            <person name="Segata N."/>
            <person name="Bonneau R."/>
            <person name="Littman D.R."/>
        </authorList>
    </citation>
    <scope>NUCLEOTIDE SEQUENCE [LARGE SCALE GENOMIC DNA]</scope>
    <source>
        <strain evidence="9">iAQ1173</strain>
    </source>
</reference>
<feature type="transmembrane region" description="Helical" evidence="6">
    <location>
        <begin position="269"/>
        <end position="293"/>
    </location>
</feature>
<dbReference type="AlphaFoldDB" id="A0A6A7WBY9"/>
<evidence type="ECO:0000313" key="8">
    <source>
        <dbReference type="EMBL" id="MQP11942.1"/>
    </source>
</evidence>
<gene>
    <name evidence="8" type="ORF">F7D20_08250</name>
</gene>
<dbReference type="Proteomes" id="UP000384372">
    <property type="component" value="Unassembled WGS sequence"/>
</dbReference>
<evidence type="ECO:0000256" key="4">
    <source>
        <dbReference type="ARBA" id="ARBA00022989"/>
    </source>
</evidence>
<feature type="domain" description="ABC-2 type transporter transmembrane" evidence="7">
    <location>
        <begin position="25"/>
        <end position="373"/>
    </location>
</feature>
<name>A0A6A7WBY9_9BACT</name>
<dbReference type="GO" id="GO:0140359">
    <property type="term" value="F:ABC-type transporter activity"/>
    <property type="evidence" value="ECO:0007669"/>
    <property type="project" value="InterPro"/>
</dbReference>
<dbReference type="InterPro" id="IPR051449">
    <property type="entry name" value="ABC-2_transporter_component"/>
</dbReference>
<dbReference type="GO" id="GO:0005886">
    <property type="term" value="C:plasma membrane"/>
    <property type="evidence" value="ECO:0007669"/>
    <property type="project" value="UniProtKB-SubCell"/>
</dbReference>
<dbReference type="PANTHER" id="PTHR30294">
    <property type="entry name" value="MEMBRANE COMPONENT OF ABC TRANSPORTER YHHJ-RELATED"/>
    <property type="match status" value="1"/>
</dbReference>
<comment type="subcellular location">
    <subcellularLocation>
        <location evidence="1">Cell membrane</location>
        <topology evidence="1">Multi-pass membrane protein</topology>
    </subcellularLocation>
</comment>
<proteinExistence type="predicted"/>
<dbReference type="Pfam" id="PF12698">
    <property type="entry name" value="ABC2_membrane_3"/>
    <property type="match status" value="1"/>
</dbReference>
<feature type="transmembrane region" description="Helical" evidence="6">
    <location>
        <begin position="233"/>
        <end position="257"/>
    </location>
</feature>
<sequence>MSKTIRRLAMIGKRELKMYSHRPLFLFCMIIAPLFCLIFLTSLMSAGLPTKMPAAMVDEDDTHITHTITRILGSLEGVKIVRHYSTFGEAREAMQRGEIYAFFYLPKKTTEKALSNRQPRISFYTNECYYVPGNLEMRDMRYASELTGLALTRETLYAHGMNPRQAMGVIQPIKIETHPLNNPYLDYAVYLNNMLIPGIFILLVMLSAAYTIGLEWKRDTQLVLYRISGKSPLTALVGKLLPQTLVFWLIYILYAVYFYRYLQYPCNSGIMAMILVGMLTVLGAQGFAAFLFGVCGQMRLSMCLCSLWGILSFSLAGFTFPVTAMDTILQKLCVVFPLRHYYLLYVNQALNGYSIVYVWHSVLALAIFALLPVLTLHHYRRLFINVKYIP</sequence>
<evidence type="ECO:0000256" key="2">
    <source>
        <dbReference type="ARBA" id="ARBA00022475"/>
    </source>
</evidence>
<evidence type="ECO:0000256" key="1">
    <source>
        <dbReference type="ARBA" id="ARBA00004651"/>
    </source>
</evidence>
<protein>
    <submittedName>
        <fullName evidence="8">ABC transporter permease</fullName>
    </submittedName>
</protein>
<dbReference type="InterPro" id="IPR013525">
    <property type="entry name" value="ABC2_TM"/>
</dbReference>
<keyword evidence="5 6" id="KW-0472">Membrane</keyword>